<feature type="domain" description="RING-type" evidence="4">
    <location>
        <begin position="51"/>
        <end position="93"/>
    </location>
</feature>
<evidence type="ECO:0000256" key="1">
    <source>
        <dbReference type="ARBA" id="ARBA00022771"/>
    </source>
</evidence>
<dbReference type="EMBL" id="BTSX01000005">
    <property type="protein sequence ID" value="GMT02609.1"/>
    <property type="molecule type" value="Genomic_DNA"/>
</dbReference>
<dbReference type="AlphaFoldDB" id="A0AAV5U894"/>
<reference evidence="5" key="1">
    <citation type="submission" date="2023-10" db="EMBL/GenBank/DDBJ databases">
        <title>Genome assembly of Pristionchus species.</title>
        <authorList>
            <person name="Yoshida K."/>
            <person name="Sommer R.J."/>
        </authorList>
    </citation>
    <scope>NUCLEOTIDE SEQUENCE</scope>
    <source>
        <strain evidence="5">RS0144</strain>
    </source>
</reference>
<name>A0AAV5U894_9BILA</name>
<protein>
    <recommendedName>
        <fullName evidence="4">RING-type domain-containing protein</fullName>
    </recommendedName>
</protein>
<feature type="non-terminal residue" evidence="5">
    <location>
        <position position="1"/>
    </location>
</feature>
<sequence>ADPERRCVSITCGHVACHECAERTHVICQCCWAKTTGFVSLIEDEQRSRECRRCLTRAPLKRCVFRCGHTLCAACTLSIRKFHPELTICPFCQHGSTPIQMEEPTNISGVAPSCPANR</sequence>
<dbReference type="PANTHER" id="PTHR16450:SF1">
    <property type="entry name" value="PROTEIN CBG12045"/>
    <property type="match status" value="1"/>
</dbReference>
<keyword evidence="6" id="KW-1185">Reference proteome</keyword>
<dbReference type="PANTHER" id="PTHR16450">
    <property type="entry name" value="RING FINGER PROTEIN 186"/>
    <property type="match status" value="1"/>
</dbReference>
<keyword evidence="2" id="KW-0862">Zinc</keyword>
<keyword evidence="1 3" id="KW-0479">Metal-binding</keyword>
<dbReference type="Gene3D" id="3.30.40.10">
    <property type="entry name" value="Zinc/RING finger domain, C3HC4 (zinc finger)"/>
    <property type="match status" value="1"/>
</dbReference>
<organism evidence="5 6">
    <name type="scientific">Pristionchus entomophagus</name>
    <dbReference type="NCBI Taxonomy" id="358040"/>
    <lineage>
        <taxon>Eukaryota</taxon>
        <taxon>Metazoa</taxon>
        <taxon>Ecdysozoa</taxon>
        <taxon>Nematoda</taxon>
        <taxon>Chromadorea</taxon>
        <taxon>Rhabditida</taxon>
        <taxon>Rhabditina</taxon>
        <taxon>Diplogasteromorpha</taxon>
        <taxon>Diplogasteroidea</taxon>
        <taxon>Neodiplogasteridae</taxon>
        <taxon>Pristionchus</taxon>
    </lineage>
</organism>
<keyword evidence="1 3" id="KW-0863">Zinc-finger</keyword>
<evidence type="ECO:0000256" key="3">
    <source>
        <dbReference type="PROSITE-ProRule" id="PRU00175"/>
    </source>
</evidence>
<dbReference type="PROSITE" id="PS50089">
    <property type="entry name" value="ZF_RING_2"/>
    <property type="match status" value="1"/>
</dbReference>
<evidence type="ECO:0000313" key="6">
    <source>
        <dbReference type="Proteomes" id="UP001432027"/>
    </source>
</evidence>
<dbReference type="InterPro" id="IPR001841">
    <property type="entry name" value="Znf_RING"/>
</dbReference>
<evidence type="ECO:0000259" key="4">
    <source>
        <dbReference type="PROSITE" id="PS50089"/>
    </source>
</evidence>
<dbReference type="SUPFAM" id="SSF57850">
    <property type="entry name" value="RING/U-box"/>
    <property type="match status" value="1"/>
</dbReference>
<gene>
    <name evidence="5" type="ORF">PENTCL1PPCAC_24783</name>
</gene>
<comment type="caution">
    <text evidence="5">The sequence shown here is derived from an EMBL/GenBank/DDBJ whole genome shotgun (WGS) entry which is preliminary data.</text>
</comment>
<proteinExistence type="predicted"/>
<evidence type="ECO:0000256" key="2">
    <source>
        <dbReference type="ARBA" id="ARBA00022833"/>
    </source>
</evidence>
<evidence type="ECO:0000313" key="5">
    <source>
        <dbReference type="EMBL" id="GMT02609.1"/>
    </source>
</evidence>
<dbReference type="Proteomes" id="UP001432027">
    <property type="component" value="Unassembled WGS sequence"/>
</dbReference>
<dbReference type="GO" id="GO:0008270">
    <property type="term" value="F:zinc ion binding"/>
    <property type="evidence" value="ECO:0007669"/>
    <property type="project" value="UniProtKB-KW"/>
</dbReference>
<accession>A0AAV5U894</accession>
<dbReference type="InterPro" id="IPR013083">
    <property type="entry name" value="Znf_RING/FYVE/PHD"/>
</dbReference>